<dbReference type="NCBIfam" id="TIGR02349">
    <property type="entry name" value="DnaJ_bact"/>
    <property type="match status" value="1"/>
</dbReference>
<name>A0A1X7GZ69_9SPHN</name>
<dbReference type="InterPro" id="IPR002939">
    <property type="entry name" value="DnaJ_C"/>
</dbReference>
<feature type="binding site" evidence="11">
    <location>
        <position position="164"/>
    </location>
    <ligand>
        <name>Zn(2+)</name>
        <dbReference type="ChEBI" id="CHEBI:29105"/>
        <label>1</label>
    </ligand>
</feature>
<dbReference type="AlphaFoldDB" id="A0A1X7GZ69"/>
<keyword evidence="2 11" id="KW-0235">DNA replication</keyword>
<dbReference type="GO" id="GO:0006260">
    <property type="term" value="P:DNA replication"/>
    <property type="evidence" value="ECO:0007669"/>
    <property type="project" value="UniProtKB-KW"/>
</dbReference>
<dbReference type="CDD" id="cd06257">
    <property type="entry name" value="DnaJ"/>
    <property type="match status" value="1"/>
</dbReference>
<evidence type="ECO:0000256" key="1">
    <source>
        <dbReference type="ARBA" id="ARBA00022490"/>
    </source>
</evidence>
<reference evidence="16" key="1">
    <citation type="submission" date="2017-04" db="EMBL/GenBank/DDBJ databases">
        <authorList>
            <person name="Varghese N."/>
            <person name="Submissions S."/>
        </authorList>
    </citation>
    <scope>NUCLEOTIDE SEQUENCE [LARGE SCALE GENOMIC DNA]</scope>
    <source>
        <strain evidence="16">Dd16</strain>
    </source>
</reference>
<dbReference type="GO" id="GO:0051082">
    <property type="term" value="F:unfolded protein binding"/>
    <property type="evidence" value="ECO:0007669"/>
    <property type="project" value="UniProtKB-UniRule"/>
</dbReference>
<dbReference type="InterPro" id="IPR012724">
    <property type="entry name" value="DnaJ"/>
</dbReference>
<dbReference type="PRINTS" id="PR00625">
    <property type="entry name" value="JDOMAIN"/>
</dbReference>
<evidence type="ECO:0000256" key="8">
    <source>
        <dbReference type="ARBA" id="ARBA00023186"/>
    </source>
</evidence>
<comment type="subcellular location">
    <subcellularLocation>
        <location evidence="11">Cytoplasm</location>
    </subcellularLocation>
</comment>
<dbReference type="Pfam" id="PF00226">
    <property type="entry name" value="DnaJ"/>
    <property type="match status" value="1"/>
</dbReference>
<protein>
    <recommendedName>
        <fullName evidence="10 11">Chaperone protein DnaJ</fullName>
    </recommendedName>
</protein>
<dbReference type="SUPFAM" id="SSF49493">
    <property type="entry name" value="HSP40/DnaJ peptide-binding domain"/>
    <property type="match status" value="2"/>
</dbReference>
<feature type="binding site" evidence="11">
    <location>
        <position position="217"/>
    </location>
    <ligand>
        <name>Zn(2+)</name>
        <dbReference type="ChEBI" id="CHEBI:29105"/>
        <label>1</label>
    </ligand>
</feature>
<feature type="binding site" evidence="11">
    <location>
        <position position="181"/>
    </location>
    <ligand>
        <name>Zn(2+)</name>
        <dbReference type="ChEBI" id="CHEBI:29105"/>
        <label>2</label>
    </ligand>
</feature>
<comment type="domain">
    <text evidence="11">The J domain is necessary and sufficient to stimulate DnaK ATPase activity. Zinc center 1 plays an important role in the autonomous, DnaK-independent chaperone activity of DnaJ. Zinc center 2 is essential for interaction with DnaK and for DnaJ activity.</text>
</comment>
<feature type="binding site" evidence="11">
    <location>
        <position position="203"/>
    </location>
    <ligand>
        <name>Zn(2+)</name>
        <dbReference type="ChEBI" id="CHEBI:29105"/>
        <label>2</label>
    </ligand>
</feature>
<gene>
    <name evidence="11" type="primary">dnaJ</name>
    <name evidence="15" type="ORF">SAMN06295910_2530</name>
</gene>
<feature type="domain" description="CR-type" evidence="14">
    <location>
        <begin position="148"/>
        <end position="226"/>
    </location>
</feature>
<dbReference type="Gene3D" id="1.10.287.110">
    <property type="entry name" value="DnaJ domain"/>
    <property type="match status" value="1"/>
</dbReference>
<dbReference type="FunFam" id="2.60.260.20:FF:000005">
    <property type="entry name" value="Chaperone protein dnaJ 1, mitochondrial"/>
    <property type="match status" value="1"/>
</dbReference>
<keyword evidence="3 11" id="KW-0479">Metal-binding</keyword>
<dbReference type="InterPro" id="IPR018253">
    <property type="entry name" value="DnaJ_domain_CS"/>
</dbReference>
<proteinExistence type="inferred from homology"/>
<sequence length="387" mass="41900">MRKAGAGGVGAWGWGMFDTDFYELLEVERTADDKTIKSSYRRLAMQCHPDRNPGCKDSETRFKAISQAYDCLKDPQKRAAYDRFGHAAFQNGAAGAGGAQDFGSFADIFENIFGEFMGGAQGGPRSNAMRGSDLRYDLEVTLEDAYHGKEVELRVDTTVVCEPCEGSGAKPGTQARTCNTCNGHGKVRARNGFFVMEQVCPTCRGAGQVIADPCSRCHGEGRVEKQKSLHVRVPPGVDEGTRIRLTAEGEAGVRGGPSGDLYIFVHVARHAIFEREGNILFARCPVSFTTAALGGTIEVPGLDRQMHSIKIPAGIQSGKQISQRGAGMPVLNGRGHGDMVIQIDVETPTKLNARQKELLEAFRETETGDECPASSGFFQKLKGLWGE</sequence>
<feature type="binding site" evidence="11">
    <location>
        <position position="178"/>
    </location>
    <ligand>
        <name>Zn(2+)</name>
        <dbReference type="ChEBI" id="CHEBI:29105"/>
        <label>2</label>
    </ligand>
</feature>
<dbReference type="Gene3D" id="2.10.230.10">
    <property type="entry name" value="Heat shock protein DnaJ, cysteine-rich domain"/>
    <property type="match status" value="1"/>
</dbReference>
<dbReference type="PROSITE" id="PS50076">
    <property type="entry name" value="DNAJ_2"/>
    <property type="match status" value="1"/>
</dbReference>
<dbReference type="SMART" id="SM00271">
    <property type="entry name" value="DnaJ"/>
    <property type="match status" value="1"/>
</dbReference>
<keyword evidence="6 11" id="KW-0862">Zinc</keyword>
<dbReference type="GO" id="GO:0031072">
    <property type="term" value="F:heat shock protein binding"/>
    <property type="evidence" value="ECO:0007669"/>
    <property type="project" value="InterPro"/>
</dbReference>
<dbReference type="SUPFAM" id="SSF46565">
    <property type="entry name" value="Chaperone J-domain"/>
    <property type="match status" value="1"/>
</dbReference>
<dbReference type="InterPro" id="IPR036410">
    <property type="entry name" value="HSP_DnaJ_Cys-rich_dom_sf"/>
</dbReference>
<dbReference type="CDD" id="cd10719">
    <property type="entry name" value="DnaJ_zf"/>
    <property type="match status" value="1"/>
</dbReference>
<dbReference type="InterPro" id="IPR001623">
    <property type="entry name" value="DnaJ_domain"/>
</dbReference>
<evidence type="ECO:0000256" key="12">
    <source>
        <dbReference type="PROSITE-ProRule" id="PRU00546"/>
    </source>
</evidence>
<keyword evidence="4 11" id="KW-0677">Repeat</keyword>
<comment type="cofactor">
    <cofactor evidence="11">
        <name>Zn(2+)</name>
        <dbReference type="ChEBI" id="CHEBI:29105"/>
    </cofactor>
    <text evidence="11">Binds 2 Zn(2+) ions per monomer.</text>
</comment>
<evidence type="ECO:0000256" key="7">
    <source>
        <dbReference type="ARBA" id="ARBA00023016"/>
    </source>
</evidence>
<evidence type="ECO:0000256" key="6">
    <source>
        <dbReference type="ARBA" id="ARBA00022833"/>
    </source>
</evidence>
<dbReference type="Proteomes" id="UP000192934">
    <property type="component" value="Chromosome I"/>
</dbReference>
<dbReference type="STRING" id="941907.SAMN06295910_2530"/>
<dbReference type="GO" id="GO:0008270">
    <property type="term" value="F:zinc ion binding"/>
    <property type="evidence" value="ECO:0007669"/>
    <property type="project" value="UniProtKB-UniRule"/>
</dbReference>
<feature type="repeat" description="CXXCXGXG motif" evidence="11">
    <location>
        <begin position="178"/>
        <end position="185"/>
    </location>
</feature>
<dbReference type="Pfam" id="PF00684">
    <property type="entry name" value="DnaJ_CXXCXGXG"/>
    <property type="match status" value="1"/>
</dbReference>
<feature type="binding site" evidence="11">
    <location>
        <position position="161"/>
    </location>
    <ligand>
        <name>Zn(2+)</name>
        <dbReference type="ChEBI" id="CHEBI:29105"/>
        <label>1</label>
    </ligand>
</feature>
<dbReference type="EMBL" id="LT840185">
    <property type="protein sequence ID" value="SMF77052.1"/>
    <property type="molecule type" value="Genomic_DNA"/>
</dbReference>
<evidence type="ECO:0000313" key="15">
    <source>
        <dbReference type="EMBL" id="SMF77052.1"/>
    </source>
</evidence>
<comment type="subunit">
    <text evidence="11">Homodimer.</text>
</comment>
<dbReference type="PROSITE" id="PS51188">
    <property type="entry name" value="ZF_CR"/>
    <property type="match status" value="1"/>
</dbReference>
<evidence type="ECO:0000256" key="4">
    <source>
        <dbReference type="ARBA" id="ARBA00022737"/>
    </source>
</evidence>
<dbReference type="HAMAP" id="MF_01152">
    <property type="entry name" value="DnaJ"/>
    <property type="match status" value="1"/>
</dbReference>
<dbReference type="NCBIfam" id="NF008035">
    <property type="entry name" value="PRK10767.1"/>
    <property type="match status" value="1"/>
</dbReference>
<dbReference type="Pfam" id="PF01556">
    <property type="entry name" value="DnaJ_C"/>
    <property type="match status" value="1"/>
</dbReference>
<keyword evidence="16" id="KW-1185">Reference proteome</keyword>
<keyword evidence="1 11" id="KW-0963">Cytoplasm</keyword>
<evidence type="ECO:0000256" key="11">
    <source>
        <dbReference type="HAMAP-Rule" id="MF_01152"/>
    </source>
</evidence>
<keyword evidence="7 11" id="KW-0346">Stress response</keyword>
<evidence type="ECO:0000256" key="10">
    <source>
        <dbReference type="ARBA" id="ARBA00067609"/>
    </source>
</evidence>
<comment type="function">
    <text evidence="11">Participates actively in the response to hyperosmotic and heat shock by preventing the aggregation of stress-denatured proteins and by disaggregating proteins, also in an autonomous, DnaK-independent fashion. Unfolded proteins bind initially to DnaJ; upon interaction with the DnaJ-bound protein, DnaK hydrolyzes its bound ATP, resulting in the formation of a stable complex. GrpE releases ADP from DnaK; ATP binding to DnaK triggers the release of the substrate protein, thus completing the reaction cycle. Several rounds of ATP-dependent interactions between DnaJ, DnaK and GrpE are required for fully efficient folding. Also involved, together with DnaK and GrpE, in the DNA replication of plasmids through activation of initiation proteins.</text>
</comment>
<feature type="repeat" description="CXXCXGXG motif" evidence="11">
    <location>
        <begin position="214"/>
        <end position="221"/>
    </location>
</feature>
<feature type="repeat" description="CXXCXGXG motif" evidence="11">
    <location>
        <begin position="161"/>
        <end position="168"/>
    </location>
</feature>
<evidence type="ECO:0000259" key="14">
    <source>
        <dbReference type="PROSITE" id="PS51188"/>
    </source>
</evidence>
<dbReference type="GO" id="GO:0009408">
    <property type="term" value="P:response to heat"/>
    <property type="evidence" value="ECO:0007669"/>
    <property type="project" value="InterPro"/>
</dbReference>
<dbReference type="Gene3D" id="2.60.260.20">
    <property type="entry name" value="Urease metallochaperone UreE, N-terminal domain"/>
    <property type="match status" value="2"/>
</dbReference>
<dbReference type="PANTHER" id="PTHR43096:SF48">
    <property type="entry name" value="CHAPERONE PROTEIN DNAJ"/>
    <property type="match status" value="1"/>
</dbReference>
<comment type="similarity">
    <text evidence="9 11">Belongs to the DnaJ family.</text>
</comment>
<evidence type="ECO:0000256" key="9">
    <source>
        <dbReference type="ARBA" id="ARBA00061004"/>
    </source>
</evidence>
<keyword evidence="8 11" id="KW-0143">Chaperone</keyword>
<evidence type="ECO:0000256" key="2">
    <source>
        <dbReference type="ARBA" id="ARBA00022705"/>
    </source>
</evidence>
<dbReference type="SUPFAM" id="SSF57938">
    <property type="entry name" value="DnaJ/Hsp40 cysteine-rich domain"/>
    <property type="match status" value="1"/>
</dbReference>
<evidence type="ECO:0000256" key="5">
    <source>
        <dbReference type="ARBA" id="ARBA00022771"/>
    </source>
</evidence>
<dbReference type="InterPro" id="IPR008971">
    <property type="entry name" value="HSP40/DnaJ_pept-bd"/>
</dbReference>
<organism evidence="15 16">
    <name type="scientific">Allosphingosinicella indica</name>
    <dbReference type="NCBI Taxonomy" id="941907"/>
    <lineage>
        <taxon>Bacteria</taxon>
        <taxon>Pseudomonadati</taxon>
        <taxon>Pseudomonadota</taxon>
        <taxon>Alphaproteobacteria</taxon>
        <taxon>Sphingomonadales</taxon>
        <taxon>Sphingomonadaceae</taxon>
        <taxon>Allosphingosinicella</taxon>
    </lineage>
</organism>
<accession>A0A1X7GZ69</accession>
<dbReference type="InterPro" id="IPR001305">
    <property type="entry name" value="HSP_DnaJ_Cys-rich_dom"/>
</dbReference>
<feature type="binding site" evidence="11">
    <location>
        <position position="214"/>
    </location>
    <ligand>
        <name>Zn(2+)</name>
        <dbReference type="ChEBI" id="CHEBI:29105"/>
        <label>1</label>
    </ligand>
</feature>
<dbReference type="GO" id="GO:0005524">
    <property type="term" value="F:ATP binding"/>
    <property type="evidence" value="ECO:0007669"/>
    <property type="project" value="InterPro"/>
</dbReference>
<evidence type="ECO:0000313" key="16">
    <source>
        <dbReference type="Proteomes" id="UP000192934"/>
    </source>
</evidence>
<feature type="repeat" description="CXXCXGXG motif" evidence="11">
    <location>
        <begin position="200"/>
        <end position="207"/>
    </location>
</feature>
<feature type="zinc finger region" description="CR-type" evidence="12">
    <location>
        <begin position="148"/>
        <end position="226"/>
    </location>
</feature>
<evidence type="ECO:0000259" key="13">
    <source>
        <dbReference type="PROSITE" id="PS50076"/>
    </source>
</evidence>
<dbReference type="GO" id="GO:0005737">
    <property type="term" value="C:cytoplasm"/>
    <property type="evidence" value="ECO:0007669"/>
    <property type="project" value="UniProtKB-SubCell"/>
</dbReference>
<dbReference type="InterPro" id="IPR036869">
    <property type="entry name" value="J_dom_sf"/>
</dbReference>
<dbReference type="GO" id="GO:0042026">
    <property type="term" value="P:protein refolding"/>
    <property type="evidence" value="ECO:0007669"/>
    <property type="project" value="TreeGrafter"/>
</dbReference>
<feature type="domain" description="J" evidence="13">
    <location>
        <begin position="20"/>
        <end position="85"/>
    </location>
</feature>
<dbReference type="PANTHER" id="PTHR43096">
    <property type="entry name" value="DNAJ HOMOLOG 1, MITOCHONDRIAL-RELATED"/>
    <property type="match status" value="1"/>
</dbReference>
<feature type="binding site" evidence="11">
    <location>
        <position position="200"/>
    </location>
    <ligand>
        <name>Zn(2+)</name>
        <dbReference type="ChEBI" id="CHEBI:29105"/>
        <label>2</label>
    </ligand>
</feature>
<evidence type="ECO:0000256" key="3">
    <source>
        <dbReference type="ARBA" id="ARBA00022723"/>
    </source>
</evidence>
<dbReference type="PROSITE" id="PS00636">
    <property type="entry name" value="DNAJ_1"/>
    <property type="match status" value="1"/>
</dbReference>
<dbReference type="CDD" id="cd10747">
    <property type="entry name" value="DnaJ_C"/>
    <property type="match status" value="1"/>
</dbReference>
<dbReference type="FunFam" id="2.10.230.10:FF:000002">
    <property type="entry name" value="Molecular chaperone DnaJ"/>
    <property type="match status" value="1"/>
</dbReference>
<keyword evidence="5 11" id="KW-0863">Zinc-finger</keyword>